<sequence length="237" mass="27099">MENSPLKKLPAELRNSIYELALWQSGGVSIGLIKTPQGFRWRSKAPALPSVCRQLRRETVEMFYSINRFTIRTKFIEAYEGYHADTEEDDIMMTRVIDVARCLRAIGHERVKRAQGVSLHIGRYLGDDAMLDFQDYWDELTNSNYSMLGLKGAILPIRPFDVEFTLVLGEYDDSTDTETEVNIKYHFSYDGDLGKTQEGLSAVLERAQSKYKPDDDMRACIADEHDTICEAVLGEQH</sequence>
<name>A0AAN8A0X9_9PEZI</name>
<evidence type="ECO:0000313" key="2">
    <source>
        <dbReference type="Proteomes" id="UP001310594"/>
    </source>
</evidence>
<accession>A0AAN8A0X9</accession>
<organism evidence="1 2">
    <name type="scientific">Elasticomyces elasticus</name>
    <dbReference type="NCBI Taxonomy" id="574655"/>
    <lineage>
        <taxon>Eukaryota</taxon>
        <taxon>Fungi</taxon>
        <taxon>Dikarya</taxon>
        <taxon>Ascomycota</taxon>
        <taxon>Pezizomycotina</taxon>
        <taxon>Dothideomycetes</taxon>
        <taxon>Dothideomycetidae</taxon>
        <taxon>Mycosphaerellales</taxon>
        <taxon>Teratosphaeriaceae</taxon>
        <taxon>Elasticomyces</taxon>
    </lineage>
</organism>
<dbReference type="EMBL" id="JAVRQU010000009">
    <property type="protein sequence ID" value="KAK5698976.1"/>
    <property type="molecule type" value="Genomic_DNA"/>
</dbReference>
<proteinExistence type="predicted"/>
<dbReference type="AlphaFoldDB" id="A0AAN8A0X9"/>
<dbReference type="Proteomes" id="UP001310594">
    <property type="component" value="Unassembled WGS sequence"/>
</dbReference>
<protein>
    <submittedName>
        <fullName evidence="1">Uncharacterized protein</fullName>
    </submittedName>
</protein>
<reference evidence="1" key="1">
    <citation type="submission" date="2023-08" db="EMBL/GenBank/DDBJ databases">
        <title>Black Yeasts Isolated from many extreme environments.</title>
        <authorList>
            <person name="Coleine C."/>
            <person name="Stajich J.E."/>
            <person name="Selbmann L."/>
        </authorList>
    </citation>
    <scope>NUCLEOTIDE SEQUENCE</scope>
    <source>
        <strain evidence="1">CCFEE 5810</strain>
    </source>
</reference>
<gene>
    <name evidence="1" type="ORF">LTR97_006625</name>
</gene>
<evidence type="ECO:0000313" key="1">
    <source>
        <dbReference type="EMBL" id="KAK5698976.1"/>
    </source>
</evidence>
<comment type="caution">
    <text evidence="1">The sequence shown here is derived from an EMBL/GenBank/DDBJ whole genome shotgun (WGS) entry which is preliminary data.</text>
</comment>